<accession>A0ABY8E774</accession>
<protein>
    <submittedName>
        <fullName evidence="1">Host-nuclease inhibitor Gam family protein</fullName>
    </submittedName>
</protein>
<dbReference type="SUPFAM" id="SSF161266">
    <property type="entry name" value="Gam-like"/>
    <property type="match status" value="1"/>
</dbReference>
<organism evidence="1 2">
    <name type="scientific">Tepidibacter hydrothermalis</name>
    <dbReference type="NCBI Taxonomy" id="3036126"/>
    <lineage>
        <taxon>Bacteria</taxon>
        <taxon>Bacillati</taxon>
        <taxon>Bacillota</taxon>
        <taxon>Clostridia</taxon>
        <taxon>Peptostreptococcales</taxon>
        <taxon>Peptostreptococcaceae</taxon>
        <taxon>Tepidibacter</taxon>
    </lineage>
</organism>
<keyword evidence="2" id="KW-1185">Reference proteome</keyword>
<gene>
    <name evidence="1" type="ORF">P4S50_10015</name>
</gene>
<dbReference type="RefSeq" id="WP_277730641.1">
    <property type="nucleotide sequence ID" value="NZ_CP120733.1"/>
</dbReference>
<evidence type="ECO:0000313" key="2">
    <source>
        <dbReference type="Proteomes" id="UP001222800"/>
    </source>
</evidence>
<dbReference type="Proteomes" id="UP001222800">
    <property type="component" value="Chromosome"/>
</dbReference>
<sequence>MNENYRLADMFLNVSEEERETWKIDNDNTADWALDKIKESREEYERFEKVAMAKIEQIKSVLDQERKKSDNETSFFESKLREYVETLKMKETKTQKTYALPSGKIVIKKDKSDFKINKDSVLENIKALEGYEDYIKVKEDLAWGDLKKNLVIDNGNIINKITGEVLEVEGLEVEVKAGKFEIKF</sequence>
<dbReference type="Pfam" id="PF07352">
    <property type="entry name" value="Phage_Mu_Gam"/>
    <property type="match status" value="1"/>
</dbReference>
<dbReference type="InterPro" id="IPR009951">
    <property type="entry name" value="Host-nuc_inhib_Gam"/>
</dbReference>
<reference evidence="1 2" key="1">
    <citation type="submission" date="2023-03" db="EMBL/GenBank/DDBJ databases">
        <title>Complete genome sequence of Tepidibacter sp. SWIR-1, isolated from a deep-sea hydrothermal vent.</title>
        <authorList>
            <person name="Li X."/>
        </authorList>
    </citation>
    <scope>NUCLEOTIDE SEQUENCE [LARGE SCALE GENOMIC DNA]</scope>
    <source>
        <strain evidence="1 2">SWIR-1</strain>
    </source>
</reference>
<proteinExistence type="predicted"/>
<name>A0ABY8E774_9FIRM</name>
<evidence type="ECO:0000313" key="1">
    <source>
        <dbReference type="EMBL" id="WFD08732.1"/>
    </source>
</evidence>
<dbReference type="EMBL" id="CP120733">
    <property type="protein sequence ID" value="WFD08732.1"/>
    <property type="molecule type" value="Genomic_DNA"/>
</dbReference>